<accession>A0A3P7J5Q0</accession>
<protein>
    <recommendedName>
        <fullName evidence="3">Receptor L-domain domain-containing protein</fullName>
    </recommendedName>
</protein>
<name>A0A3P7J5Q0_STRVU</name>
<reference evidence="1 2" key="1">
    <citation type="submission" date="2018-11" db="EMBL/GenBank/DDBJ databases">
        <authorList>
            <consortium name="Pathogen Informatics"/>
        </authorList>
    </citation>
    <scope>NUCLEOTIDE SEQUENCE [LARGE SCALE GENOMIC DNA]</scope>
</reference>
<dbReference type="Proteomes" id="UP000270094">
    <property type="component" value="Unassembled WGS sequence"/>
</dbReference>
<evidence type="ECO:0000313" key="1">
    <source>
        <dbReference type="EMBL" id="VDM73184.1"/>
    </source>
</evidence>
<proteinExistence type="predicted"/>
<gene>
    <name evidence="1" type="ORF">SVUK_LOCUS8182</name>
</gene>
<evidence type="ECO:0000313" key="2">
    <source>
        <dbReference type="Proteomes" id="UP000270094"/>
    </source>
</evidence>
<dbReference type="SUPFAM" id="SSF52058">
    <property type="entry name" value="L domain-like"/>
    <property type="match status" value="1"/>
</dbReference>
<keyword evidence="2" id="KW-1185">Reference proteome</keyword>
<dbReference type="EMBL" id="UYYB01029288">
    <property type="protein sequence ID" value="VDM73184.1"/>
    <property type="molecule type" value="Genomic_DNA"/>
</dbReference>
<organism evidence="1 2">
    <name type="scientific">Strongylus vulgaris</name>
    <name type="common">Blood worm</name>
    <dbReference type="NCBI Taxonomy" id="40348"/>
    <lineage>
        <taxon>Eukaryota</taxon>
        <taxon>Metazoa</taxon>
        <taxon>Ecdysozoa</taxon>
        <taxon>Nematoda</taxon>
        <taxon>Chromadorea</taxon>
        <taxon>Rhabditida</taxon>
        <taxon>Rhabditina</taxon>
        <taxon>Rhabditomorpha</taxon>
        <taxon>Strongyloidea</taxon>
        <taxon>Strongylidae</taxon>
        <taxon>Strongylus</taxon>
    </lineage>
</organism>
<dbReference type="AlphaFoldDB" id="A0A3P7J5Q0"/>
<dbReference type="OrthoDB" id="5876269at2759"/>
<sequence>MHIENNALLDLNCDNLFWYKRRIRGNKSNCGCELDFPLTSANIDAVYNDCRLILGDLVLRGPDVPSAEELHRKFGNATKLMGELAIIDTSYVDLNFLESLEEMELAYDSDGNLQGNRGKQRLGTFGMATEGKSYVIEVYQDGLTAAVEEPILAFFQGDFAMEMGSQYRS</sequence>
<evidence type="ECO:0008006" key="3">
    <source>
        <dbReference type="Google" id="ProtNLM"/>
    </source>
</evidence>